<sequence>MPDEPWDSYRRDALRSGLSYPVGRPLVEASLRAAGVHLLALGFARSDDNQTDTVLLRAVRYSDIGNTYDLPRERPTVHASS</sequence>
<name>A0ABV9WA41_9ACTN</name>
<gene>
    <name evidence="1" type="ORF">ACFPIJ_40980</name>
</gene>
<protein>
    <submittedName>
        <fullName evidence="1">Uncharacterized protein</fullName>
    </submittedName>
</protein>
<dbReference type="EMBL" id="JBHSIU010000057">
    <property type="protein sequence ID" value="MFC5004188.1"/>
    <property type="molecule type" value="Genomic_DNA"/>
</dbReference>
<reference evidence="2" key="1">
    <citation type="journal article" date="2019" name="Int. J. Syst. Evol. Microbiol.">
        <title>The Global Catalogue of Microorganisms (GCM) 10K type strain sequencing project: providing services to taxonomists for standard genome sequencing and annotation.</title>
        <authorList>
            <consortium name="The Broad Institute Genomics Platform"/>
            <consortium name="The Broad Institute Genome Sequencing Center for Infectious Disease"/>
            <person name="Wu L."/>
            <person name="Ma J."/>
        </authorList>
    </citation>
    <scope>NUCLEOTIDE SEQUENCE [LARGE SCALE GENOMIC DNA]</scope>
    <source>
        <strain evidence="2">CGMCC 4.7152</strain>
    </source>
</reference>
<comment type="caution">
    <text evidence="1">The sequence shown here is derived from an EMBL/GenBank/DDBJ whole genome shotgun (WGS) entry which is preliminary data.</text>
</comment>
<accession>A0ABV9WA41</accession>
<organism evidence="1 2">
    <name type="scientific">Dactylosporangium cerinum</name>
    <dbReference type="NCBI Taxonomy" id="1434730"/>
    <lineage>
        <taxon>Bacteria</taxon>
        <taxon>Bacillati</taxon>
        <taxon>Actinomycetota</taxon>
        <taxon>Actinomycetes</taxon>
        <taxon>Micromonosporales</taxon>
        <taxon>Micromonosporaceae</taxon>
        <taxon>Dactylosporangium</taxon>
    </lineage>
</organism>
<dbReference type="Proteomes" id="UP001595912">
    <property type="component" value="Unassembled WGS sequence"/>
</dbReference>
<evidence type="ECO:0000313" key="1">
    <source>
        <dbReference type="EMBL" id="MFC5004188.1"/>
    </source>
</evidence>
<dbReference type="RefSeq" id="WP_380123839.1">
    <property type="nucleotide sequence ID" value="NZ_JBHSIU010000057.1"/>
</dbReference>
<proteinExistence type="predicted"/>
<evidence type="ECO:0000313" key="2">
    <source>
        <dbReference type="Proteomes" id="UP001595912"/>
    </source>
</evidence>
<keyword evidence="2" id="KW-1185">Reference proteome</keyword>